<dbReference type="SUPFAM" id="SSF48498">
    <property type="entry name" value="Tetracyclin repressor-like, C-terminal domain"/>
    <property type="match status" value="1"/>
</dbReference>
<evidence type="ECO:0000313" key="2">
    <source>
        <dbReference type="Proteomes" id="UP000183263"/>
    </source>
</evidence>
<dbReference type="Gene3D" id="1.10.357.10">
    <property type="entry name" value="Tetracycline Repressor, domain 2"/>
    <property type="match status" value="1"/>
</dbReference>
<dbReference type="InterPro" id="IPR036271">
    <property type="entry name" value="Tet_transcr_reg_TetR-rel_C_sf"/>
</dbReference>
<dbReference type="SUPFAM" id="SSF46689">
    <property type="entry name" value="Homeodomain-like"/>
    <property type="match status" value="1"/>
</dbReference>
<dbReference type="Proteomes" id="UP000183263">
    <property type="component" value="Unassembled WGS sequence"/>
</dbReference>
<dbReference type="RefSeq" id="WP_072740255.1">
    <property type="nucleotide sequence ID" value="NZ_CP048813.1"/>
</dbReference>
<organism evidence="1 2">
    <name type="scientific">Rhodococcus triatomae</name>
    <dbReference type="NCBI Taxonomy" id="300028"/>
    <lineage>
        <taxon>Bacteria</taxon>
        <taxon>Bacillati</taxon>
        <taxon>Actinomycetota</taxon>
        <taxon>Actinomycetes</taxon>
        <taxon>Mycobacteriales</taxon>
        <taxon>Nocardiaceae</taxon>
        <taxon>Rhodococcus</taxon>
    </lineage>
</organism>
<accession>A0A1G8SPC0</accession>
<keyword evidence="2" id="KW-1185">Reference proteome</keyword>
<dbReference type="AlphaFoldDB" id="A0A1G8SPC0"/>
<dbReference type="EMBL" id="FNDN01000023">
    <property type="protein sequence ID" value="SDJ31041.1"/>
    <property type="molecule type" value="Genomic_DNA"/>
</dbReference>
<protein>
    <recommendedName>
        <fullName evidence="3">Regulatory protein, tetR family</fullName>
    </recommendedName>
</protein>
<dbReference type="OrthoDB" id="4540879at2"/>
<proteinExistence type="predicted"/>
<gene>
    <name evidence="1" type="ORF">SAMN05444695_12310</name>
</gene>
<evidence type="ECO:0008006" key="3">
    <source>
        <dbReference type="Google" id="ProtNLM"/>
    </source>
</evidence>
<name>A0A1G8SPC0_9NOCA</name>
<reference evidence="1 2" key="1">
    <citation type="submission" date="2016-10" db="EMBL/GenBank/DDBJ databases">
        <authorList>
            <person name="de Groot N.N."/>
        </authorList>
    </citation>
    <scope>NUCLEOTIDE SEQUENCE [LARGE SCALE GENOMIC DNA]</scope>
    <source>
        <strain evidence="1 2">DSM 44892</strain>
    </source>
</reference>
<dbReference type="InterPro" id="IPR009057">
    <property type="entry name" value="Homeodomain-like_sf"/>
</dbReference>
<evidence type="ECO:0000313" key="1">
    <source>
        <dbReference type="EMBL" id="SDJ31041.1"/>
    </source>
</evidence>
<sequence length="234" mass="24856">MAKRTRTDGRSTGVRIDDIVRVGRGLGMARLSLTAVATELGVSTPALYRHIDGRWELERLVGESLLADLELHDDPADDVERHLLSFALQLRAFALERPGLASYLQVLFPRGASGRALLTAEMRALTARGYSPAGAVTMSGAVASLTIGFIVAEERPAAAADPVGYQREVDAVIRALAEDPVLGPAHAELPTVTPEDYTKATLRAAIGGLVAAAPPHRPVAAVLDELLPRSEDGR</sequence>